<dbReference type="RefSeq" id="WP_249287299.1">
    <property type="nucleotide sequence ID" value="NZ_JACRWC010000102.1"/>
</dbReference>
<dbReference type="EMBL" id="JACRWC010000102">
    <property type="protein sequence ID" value="MBC5999930.1"/>
    <property type="molecule type" value="Genomic_DNA"/>
</dbReference>
<sequence>MKIRQTGFLICIILAAIMIVSVSSVCAQETYQYTKGRALTEAEIEVQKSLEPKLKSLLDDDNSVPLKQANRKSGLQKKSGDLPFHYDAREESYNDLIKVKNQQSTGLCWAFAATTVAERTFLHNGKQHASAKSGVELSPAHLGYFLYNRENDPLGNTAKDKNIILEPDEDYTSLGGNGLMTLQGLANWGGFALESKAPFNDGMTKFFNKALAYDDEIRITNAEILDSADDVKRSVYENGAVMIAMYYGWEHMDYDTSAYYDASGNEGNNHMVTIVGWDDSYKKENFNSSGSSWLKTPEHDGAWIVQNSYSQDWGDNGYFYISYDDKSLYNAISLDLESENQYDYNYQYDGNASLSSILVYDGDKMANIYEVKGSKKMQKLEAVGFTEWAGGITSYNIKIYTDITDPEDPLSGAESASFDVSAKGKGYHSFSVPAESEILLDPGSRYSIVVTMKDQTQFGVESTYSSQDISFEAGQEADQSFLFRQNPQIWMDLYSSESKSSYCARIKGYTTVTNKNASDVEKNIVRYAGDTRYETALKAADALKTSLEVKDFSSIIVADGNNYPDALAGSYLAKVKKAPLILVDRSVTSEKMIGEYIEKNLSDEGIVYLLGGSDVVTERFEKSLKDTDVKRLAGDTRYETNLEILNEAKASKEDLLACTGEGFADSLSASAVGKPILLVDNRGLTKAQKTYLDKANVQDIYLIGGADVVSNKVGKELKSYDKDSKTERIAGDNRYKTSVAVAKAFFPDKCDTAVLAYGMKFPDGLAGGPLAISMGSPLLLVEDTAYADAKDYSQKTGINKLVVLGDTGVISDRTARAFFQ</sequence>
<protein>
    <submittedName>
        <fullName evidence="3">Cell wall-binding repeat-containing protein</fullName>
    </submittedName>
</protein>
<dbReference type="Gene3D" id="3.40.50.12090">
    <property type="match status" value="2"/>
</dbReference>
<dbReference type="Pfam" id="PF00112">
    <property type="entry name" value="Peptidase_C1"/>
    <property type="match status" value="2"/>
</dbReference>
<proteinExistence type="predicted"/>
<comment type="caution">
    <text evidence="3">The sequence shown here is derived from an EMBL/GenBank/DDBJ whole genome shotgun (WGS) entry which is preliminary data.</text>
</comment>
<dbReference type="GO" id="GO:0006508">
    <property type="term" value="P:proteolysis"/>
    <property type="evidence" value="ECO:0007669"/>
    <property type="project" value="InterPro"/>
</dbReference>
<dbReference type="InterPro" id="IPR000668">
    <property type="entry name" value="Peptidase_C1A_C"/>
</dbReference>
<feature type="chain" id="PRO_5037342662" evidence="1">
    <location>
        <begin position="28"/>
        <end position="820"/>
    </location>
</feature>
<dbReference type="Gene3D" id="3.90.70.10">
    <property type="entry name" value="Cysteine proteinases"/>
    <property type="match status" value="1"/>
</dbReference>
<dbReference type="AlphaFoldDB" id="A0A923NGY7"/>
<dbReference type="PANTHER" id="PTHR30032:SF8">
    <property type="entry name" value="GERMINATION-SPECIFIC N-ACETYLMURAMOYL-L-ALANINE AMIDASE"/>
    <property type="match status" value="1"/>
</dbReference>
<dbReference type="SUPFAM" id="SSF54001">
    <property type="entry name" value="Cysteine proteinases"/>
    <property type="match status" value="1"/>
</dbReference>
<evidence type="ECO:0000313" key="4">
    <source>
        <dbReference type="Proteomes" id="UP000644115"/>
    </source>
</evidence>
<dbReference type="InterPro" id="IPR000169">
    <property type="entry name" value="Pept_cys_AS"/>
</dbReference>
<keyword evidence="4" id="KW-1185">Reference proteome</keyword>
<name>A0A923NGY7_9FIRM</name>
<keyword evidence="1" id="KW-0732">Signal</keyword>
<gene>
    <name evidence="3" type="ORF">H8876_07955</name>
</gene>
<feature type="signal peptide" evidence="1">
    <location>
        <begin position="1"/>
        <end position="27"/>
    </location>
</feature>
<feature type="domain" description="Peptidase C1A papain C-terminal" evidence="2">
    <location>
        <begin position="82"/>
        <end position="336"/>
    </location>
</feature>
<dbReference type="InterPro" id="IPR051922">
    <property type="entry name" value="Bact_Sporulation_Assoc"/>
</dbReference>
<dbReference type="InterPro" id="IPR007253">
    <property type="entry name" value="Cell_wall-bd_2"/>
</dbReference>
<dbReference type="Pfam" id="PF04122">
    <property type="entry name" value="CW_binding_2"/>
    <property type="match status" value="3"/>
</dbReference>
<organism evidence="3 4">
    <name type="scientific">Lentihominibacter faecis</name>
    <dbReference type="NCBI Taxonomy" id="2764712"/>
    <lineage>
        <taxon>Bacteria</taxon>
        <taxon>Bacillati</taxon>
        <taxon>Bacillota</taxon>
        <taxon>Clostridia</taxon>
        <taxon>Peptostreptococcales</taxon>
        <taxon>Anaerovoracaceae</taxon>
        <taxon>Lentihominibacter</taxon>
    </lineage>
</organism>
<dbReference type="PROSITE" id="PS00139">
    <property type="entry name" value="THIOL_PROTEASE_CYS"/>
    <property type="match status" value="1"/>
</dbReference>
<evidence type="ECO:0000313" key="3">
    <source>
        <dbReference type="EMBL" id="MBC5999930.1"/>
    </source>
</evidence>
<dbReference type="CDD" id="cd02619">
    <property type="entry name" value="Peptidase_C1"/>
    <property type="match status" value="1"/>
</dbReference>
<dbReference type="Proteomes" id="UP000644115">
    <property type="component" value="Unassembled WGS sequence"/>
</dbReference>
<evidence type="ECO:0000259" key="2">
    <source>
        <dbReference type="SMART" id="SM00645"/>
    </source>
</evidence>
<accession>A0A923NGY7</accession>
<dbReference type="InterPro" id="IPR038765">
    <property type="entry name" value="Papain-like_cys_pep_sf"/>
</dbReference>
<dbReference type="PANTHER" id="PTHR30032">
    <property type="entry name" value="N-ACETYLMURAMOYL-L-ALANINE AMIDASE-RELATED"/>
    <property type="match status" value="1"/>
</dbReference>
<dbReference type="GO" id="GO:0008234">
    <property type="term" value="F:cysteine-type peptidase activity"/>
    <property type="evidence" value="ECO:0007669"/>
    <property type="project" value="InterPro"/>
</dbReference>
<evidence type="ECO:0000256" key="1">
    <source>
        <dbReference type="SAM" id="SignalP"/>
    </source>
</evidence>
<dbReference type="SMART" id="SM00645">
    <property type="entry name" value="Pept_C1"/>
    <property type="match status" value="1"/>
</dbReference>
<reference evidence="3" key="1">
    <citation type="submission" date="2020-08" db="EMBL/GenBank/DDBJ databases">
        <authorList>
            <person name="Liu C."/>
            <person name="Sun Q."/>
        </authorList>
    </citation>
    <scope>NUCLEOTIDE SEQUENCE</scope>
    <source>
        <strain evidence="3">BX16</strain>
    </source>
</reference>